<keyword evidence="4" id="KW-0411">Iron-sulfur</keyword>
<dbReference type="GO" id="GO:0051536">
    <property type="term" value="F:iron-sulfur cluster binding"/>
    <property type="evidence" value="ECO:0007669"/>
    <property type="project" value="UniProtKB-KW"/>
</dbReference>
<accession>A0A211YWX0</accession>
<comment type="caution">
    <text evidence="5">The sequence shown here is derived from an EMBL/GenBank/DDBJ whole genome shotgun (WGS) entry which is preliminary data.</text>
</comment>
<dbReference type="GO" id="GO:0015935">
    <property type="term" value="C:small ribosomal subunit"/>
    <property type="evidence" value="ECO:0007669"/>
    <property type="project" value="TreeGrafter"/>
</dbReference>
<evidence type="ECO:0000256" key="4">
    <source>
        <dbReference type="ARBA" id="ARBA00023014"/>
    </source>
</evidence>
<reference evidence="6" key="1">
    <citation type="submission" date="2017-05" db="EMBL/GenBank/DDBJ databases">
        <authorList>
            <person name="Macchi M."/>
            <person name="Festa S."/>
            <person name="Coppotelli B.M."/>
            <person name="Morelli I.S."/>
        </authorList>
    </citation>
    <scope>NUCLEOTIDE SEQUENCE [LARGE SCALE GENOMIC DNA]</scope>
    <source>
        <strain evidence="6">I</strain>
    </source>
</reference>
<dbReference type="PANTHER" id="PTHR13184:SF5">
    <property type="entry name" value="METHYLTRANSFERASE-LIKE PROTEIN 17, MITOCHONDRIAL"/>
    <property type="match status" value="1"/>
</dbReference>
<dbReference type="Gene3D" id="3.40.50.150">
    <property type="entry name" value="Vaccinia Virus protein VP39"/>
    <property type="match status" value="1"/>
</dbReference>
<keyword evidence="1" id="KW-0479">Metal-binding</keyword>
<dbReference type="InterPro" id="IPR052571">
    <property type="entry name" value="Mt_RNA_Methyltransferase"/>
</dbReference>
<proteinExistence type="predicted"/>
<keyword evidence="5" id="KW-0808">Transferase</keyword>
<dbReference type="PANTHER" id="PTHR13184">
    <property type="entry name" value="37S RIBOSOMAL PROTEIN S22"/>
    <property type="match status" value="1"/>
</dbReference>
<dbReference type="InterPro" id="IPR015324">
    <property type="entry name" value="Ribosomal_Rsm22-like"/>
</dbReference>
<dbReference type="GO" id="GO:0003735">
    <property type="term" value="F:structural constituent of ribosome"/>
    <property type="evidence" value="ECO:0007669"/>
    <property type="project" value="TreeGrafter"/>
</dbReference>
<dbReference type="GO" id="GO:0032259">
    <property type="term" value="P:methylation"/>
    <property type="evidence" value="ECO:0007669"/>
    <property type="project" value="UniProtKB-KW"/>
</dbReference>
<keyword evidence="6" id="KW-1185">Reference proteome</keyword>
<keyword evidence="2" id="KW-0809">Transit peptide</keyword>
<dbReference type="AlphaFoldDB" id="A0A211YWX0"/>
<dbReference type="OrthoDB" id="9799639at2"/>
<dbReference type="STRING" id="1122125.GCA_000423185_05085"/>
<keyword evidence="5" id="KW-0489">Methyltransferase</keyword>
<protein>
    <submittedName>
        <fullName evidence="5">Methyltransferase type 11</fullName>
    </submittedName>
</protein>
<dbReference type="GO" id="GO:0008168">
    <property type="term" value="F:methyltransferase activity"/>
    <property type="evidence" value="ECO:0007669"/>
    <property type="project" value="UniProtKB-KW"/>
</dbReference>
<evidence type="ECO:0000313" key="5">
    <source>
        <dbReference type="EMBL" id="OWJ57434.1"/>
    </source>
</evidence>
<dbReference type="InterPro" id="IPR029063">
    <property type="entry name" value="SAM-dependent_MTases_sf"/>
</dbReference>
<evidence type="ECO:0000313" key="6">
    <source>
        <dbReference type="Proteomes" id="UP000196655"/>
    </source>
</evidence>
<sequence>MELPAALRAAVDRALEGVALAELSAAASRLSQRYRAELRDGRFHVDGDRAVQAYLATRLPATYAAIRACLEAVAERRPDFTPARLLDAGAGPGTALWAAAETWPGLSGATLLEGSAAFRDWGARLAGDAVPPTEWRAADLAQPLPQLPAHDLVILSYVLDELAPDRRGALVDGLWAATGDLLLIVEPGTPAGYRRILDARARLVAAGGHVVAPCPHDRVCPLAEPDWCHFARRVARSRIHRQAKGGEVPWEDEKFAYVAVSRQPGRPIAGRVIAPPRGAGSRIDLRLCAPEGVVERTVTKRDGALLKAVRRLRWGDALERENH</sequence>
<dbReference type="Proteomes" id="UP000196655">
    <property type="component" value="Unassembled WGS sequence"/>
</dbReference>
<dbReference type="SUPFAM" id="SSF53335">
    <property type="entry name" value="S-adenosyl-L-methionine-dependent methyltransferases"/>
    <property type="match status" value="1"/>
</dbReference>
<dbReference type="EMBL" id="NHON01000148">
    <property type="protein sequence ID" value="OWJ57434.1"/>
    <property type="molecule type" value="Genomic_DNA"/>
</dbReference>
<gene>
    <name evidence="5" type="ORF">BWR60_34165</name>
</gene>
<dbReference type="RefSeq" id="WP_088157505.1">
    <property type="nucleotide sequence ID" value="NZ_NHON01000148.1"/>
</dbReference>
<keyword evidence="3" id="KW-0408">Iron</keyword>
<evidence type="ECO:0000256" key="1">
    <source>
        <dbReference type="ARBA" id="ARBA00022723"/>
    </source>
</evidence>
<dbReference type="GO" id="GO:0006412">
    <property type="term" value="P:translation"/>
    <property type="evidence" value="ECO:0007669"/>
    <property type="project" value="InterPro"/>
</dbReference>
<evidence type="ECO:0000256" key="2">
    <source>
        <dbReference type="ARBA" id="ARBA00022946"/>
    </source>
</evidence>
<dbReference type="GO" id="GO:0046872">
    <property type="term" value="F:metal ion binding"/>
    <property type="evidence" value="ECO:0007669"/>
    <property type="project" value="UniProtKB-KW"/>
</dbReference>
<evidence type="ECO:0000256" key="3">
    <source>
        <dbReference type="ARBA" id="ARBA00023004"/>
    </source>
</evidence>
<name>A0A211YWX0_9PROT</name>
<dbReference type="Pfam" id="PF09243">
    <property type="entry name" value="Rsm22"/>
    <property type="match status" value="1"/>
</dbReference>
<organism evidence="5 6">
    <name type="scientific">Inquilinus limosus</name>
    <dbReference type="NCBI Taxonomy" id="171674"/>
    <lineage>
        <taxon>Bacteria</taxon>
        <taxon>Pseudomonadati</taxon>
        <taxon>Pseudomonadota</taxon>
        <taxon>Alphaproteobacteria</taxon>
        <taxon>Rhodospirillales</taxon>
        <taxon>Rhodospirillaceae</taxon>
        <taxon>Inquilinus</taxon>
    </lineage>
</organism>